<dbReference type="InParanoid" id="E5R494"/>
<reference evidence="2" key="1">
    <citation type="journal article" date="2011" name="Nat. Commun.">
        <title>Effector diversification within compartments of the Leptosphaeria maculans genome affected by Repeat-Induced Point mutations.</title>
        <authorList>
            <person name="Rouxel T."/>
            <person name="Grandaubert J."/>
            <person name="Hane J.K."/>
            <person name="Hoede C."/>
            <person name="van de Wouw A.P."/>
            <person name="Couloux A."/>
            <person name="Dominguez V."/>
            <person name="Anthouard V."/>
            <person name="Bally P."/>
            <person name="Bourras S."/>
            <person name="Cozijnsen A.J."/>
            <person name="Ciuffetti L.M."/>
            <person name="Degrave A."/>
            <person name="Dilmaghani A."/>
            <person name="Duret L."/>
            <person name="Fudal I."/>
            <person name="Goodwin S.B."/>
            <person name="Gout L."/>
            <person name="Glaser N."/>
            <person name="Linglin J."/>
            <person name="Kema G.H.J."/>
            <person name="Lapalu N."/>
            <person name="Lawrence C.B."/>
            <person name="May K."/>
            <person name="Meyer M."/>
            <person name="Ollivier B."/>
            <person name="Poulain J."/>
            <person name="Schoch C.L."/>
            <person name="Simon A."/>
            <person name="Spatafora J.W."/>
            <person name="Stachowiak A."/>
            <person name="Turgeon B.G."/>
            <person name="Tyler B.M."/>
            <person name="Vincent D."/>
            <person name="Weissenbach J."/>
            <person name="Amselem J."/>
            <person name="Quesneville H."/>
            <person name="Oliver R.P."/>
            <person name="Wincker P."/>
            <person name="Balesdent M.-H."/>
            <person name="Howlett B.J."/>
        </authorList>
    </citation>
    <scope>NUCLEOTIDE SEQUENCE [LARGE SCALE GENOMIC DNA]</scope>
    <source>
        <strain evidence="2">JN3 / isolate v23.1.3 / race Av1-4-5-6-7-8</strain>
    </source>
</reference>
<name>E5R494_LEPMJ</name>
<proteinExistence type="predicted"/>
<dbReference type="EMBL" id="FP929083">
    <property type="protein sequence ID" value="CBX91862.1"/>
    <property type="molecule type" value="Genomic_DNA"/>
</dbReference>
<protein>
    <submittedName>
        <fullName evidence="1">Predicted protein</fullName>
    </submittedName>
</protein>
<organism evidence="2">
    <name type="scientific">Leptosphaeria maculans (strain JN3 / isolate v23.1.3 / race Av1-4-5-6-7-8)</name>
    <name type="common">Blackleg fungus</name>
    <name type="synonym">Phoma lingam</name>
    <dbReference type="NCBI Taxonomy" id="985895"/>
    <lineage>
        <taxon>Eukaryota</taxon>
        <taxon>Fungi</taxon>
        <taxon>Dikarya</taxon>
        <taxon>Ascomycota</taxon>
        <taxon>Pezizomycotina</taxon>
        <taxon>Dothideomycetes</taxon>
        <taxon>Pleosporomycetidae</taxon>
        <taxon>Pleosporales</taxon>
        <taxon>Pleosporineae</taxon>
        <taxon>Leptosphaeriaceae</taxon>
        <taxon>Plenodomus</taxon>
        <taxon>Plenodomus lingam/Leptosphaeria maculans species complex</taxon>
    </lineage>
</organism>
<sequence>MHPNDVYVHPTGKRVIARQSLGPIGMPQFSAKLPHMLVMLIRI</sequence>
<evidence type="ECO:0000313" key="2">
    <source>
        <dbReference type="Proteomes" id="UP000002668"/>
    </source>
</evidence>
<dbReference type="Proteomes" id="UP000002668">
    <property type="component" value="Genome"/>
</dbReference>
<gene>
    <name evidence="1" type="ORF">LEMA_uP045680.1</name>
</gene>
<evidence type="ECO:0000313" key="1">
    <source>
        <dbReference type="EMBL" id="CBX91862.1"/>
    </source>
</evidence>
<accession>E5R494</accession>
<dbReference type="AlphaFoldDB" id="E5R494"/>
<dbReference type="HOGENOM" id="CLU_3242294_0_0_1"/>
<dbReference type="VEuPathDB" id="FungiDB:LEMA_uP045680.1"/>
<keyword evidence="2" id="KW-1185">Reference proteome</keyword>